<evidence type="ECO:0000313" key="8">
    <source>
        <dbReference type="EMBL" id="KAK4741069.1"/>
    </source>
</evidence>
<evidence type="ECO:0000256" key="4">
    <source>
        <dbReference type="ARBA" id="ARBA00023163"/>
    </source>
</evidence>
<dbReference type="Pfam" id="PF12680">
    <property type="entry name" value="SnoaL_2"/>
    <property type="match status" value="1"/>
</dbReference>
<dbReference type="GO" id="GO:0003700">
    <property type="term" value="F:DNA-binding transcription factor activity"/>
    <property type="evidence" value="ECO:0007669"/>
    <property type="project" value="InterPro"/>
</dbReference>
<dbReference type="AlphaFoldDB" id="A0AAN7JF96"/>
<sequence>MKNFALNSAVRLSLTTLPDQPIRRLRSSRLLPVAPAAPLNKVKLGSSRRSLTTVIAVSSSSSNSQTAMIVLQPESSAEEVVRSFYGGINARDLSAVADLIAEDCVYEDLIFPRPFVGRKAILDFFQKFIDAISSDLQFVVDDISTEDTSSVGVIWHLEWKGKPFPFSKGCSFYRLQIIESRRQITYGRDSVEPATKPGEAALAGYAMPSMEILIKCQTTHFLFILGIEDADIPELFWISQAAGSTLPTSSQSSMGSFWQGLGGVDLFDSYSKHSFWSTYLSLICCFIFHLPTLSSEKNGIFDLPRWLWLTLSAWALLLSLSLPLLLLLHPHMTYIASISEDSPGTSHRKYAGVRRRKWGKWVSEIRVPGTQERLWLGSYFTQEGAAVAHDIAFYCLHRPVSLDRLNFPLLLPDGLRSDLSPGSVQKTASDAGMAIDAQFLSQRVAEEGPRSVFHG</sequence>
<dbReference type="SUPFAM" id="SSF54171">
    <property type="entry name" value="DNA-binding domain"/>
    <property type="match status" value="1"/>
</dbReference>
<comment type="subcellular location">
    <subcellularLocation>
        <location evidence="1">Nucleus</location>
    </subcellularLocation>
</comment>
<accession>A0AAN7JF96</accession>
<dbReference type="InterPro" id="IPR037401">
    <property type="entry name" value="SnoaL-like"/>
</dbReference>
<keyword evidence="4" id="KW-0804">Transcription</keyword>
<protein>
    <recommendedName>
        <fullName evidence="7">AP2/ERF domain-containing protein</fullName>
    </recommendedName>
</protein>
<evidence type="ECO:0000256" key="1">
    <source>
        <dbReference type="ARBA" id="ARBA00004123"/>
    </source>
</evidence>
<dbReference type="SUPFAM" id="SSF54427">
    <property type="entry name" value="NTF2-like"/>
    <property type="match status" value="1"/>
</dbReference>
<dbReference type="EMBL" id="JAXIOK010000024">
    <property type="protein sequence ID" value="KAK4741069.1"/>
    <property type="molecule type" value="Genomic_DNA"/>
</dbReference>
<evidence type="ECO:0000313" key="9">
    <source>
        <dbReference type="Proteomes" id="UP001345219"/>
    </source>
</evidence>
<keyword evidence="5" id="KW-0539">Nucleus</keyword>
<feature type="transmembrane region" description="Helical" evidence="6">
    <location>
        <begin position="306"/>
        <end position="328"/>
    </location>
</feature>
<dbReference type="GO" id="GO:0003677">
    <property type="term" value="F:DNA binding"/>
    <property type="evidence" value="ECO:0007669"/>
    <property type="project" value="UniProtKB-KW"/>
</dbReference>
<evidence type="ECO:0000259" key="7">
    <source>
        <dbReference type="PROSITE" id="PS51032"/>
    </source>
</evidence>
<evidence type="ECO:0000256" key="6">
    <source>
        <dbReference type="SAM" id="Phobius"/>
    </source>
</evidence>
<dbReference type="PROSITE" id="PS51032">
    <property type="entry name" value="AP2_ERF"/>
    <property type="match status" value="1"/>
</dbReference>
<keyword evidence="6" id="KW-0812">Transmembrane</keyword>
<dbReference type="PRINTS" id="PR00367">
    <property type="entry name" value="ETHRSPELEMNT"/>
</dbReference>
<dbReference type="Gene3D" id="3.30.730.10">
    <property type="entry name" value="AP2/ERF domain"/>
    <property type="match status" value="1"/>
</dbReference>
<dbReference type="PANTHER" id="PTHR33698:SF3">
    <property type="entry name" value="OS09G0266000 PROTEIN"/>
    <property type="match status" value="1"/>
</dbReference>
<organism evidence="8 9">
    <name type="scientific">Trapa incisa</name>
    <dbReference type="NCBI Taxonomy" id="236973"/>
    <lineage>
        <taxon>Eukaryota</taxon>
        <taxon>Viridiplantae</taxon>
        <taxon>Streptophyta</taxon>
        <taxon>Embryophyta</taxon>
        <taxon>Tracheophyta</taxon>
        <taxon>Spermatophyta</taxon>
        <taxon>Magnoliopsida</taxon>
        <taxon>eudicotyledons</taxon>
        <taxon>Gunneridae</taxon>
        <taxon>Pentapetalae</taxon>
        <taxon>rosids</taxon>
        <taxon>malvids</taxon>
        <taxon>Myrtales</taxon>
        <taxon>Lythraceae</taxon>
        <taxon>Trapa</taxon>
    </lineage>
</organism>
<comment type="caution">
    <text evidence="8">The sequence shown here is derived from an EMBL/GenBank/DDBJ whole genome shotgun (WGS) entry which is preliminary data.</text>
</comment>
<feature type="domain" description="AP2/ERF" evidence="7">
    <location>
        <begin position="349"/>
        <end position="408"/>
    </location>
</feature>
<evidence type="ECO:0000256" key="5">
    <source>
        <dbReference type="ARBA" id="ARBA00023242"/>
    </source>
</evidence>
<keyword evidence="6" id="KW-0472">Membrane</keyword>
<proteinExistence type="predicted"/>
<dbReference type="CDD" id="cd00018">
    <property type="entry name" value="AP2"/>
    <property type="match status" value="1"/>
</dbReference>
<dbReference type="PANTHER" id="PTHR33698">
    <property type="entry name" value="NUCLEAR TRANSPORT FACTOR 2 (NTF2)-LIKE PROTEIN"/>
    <property type="match status" value="1"/>
</dbReference>
<keyword evidence="2" id="KW-0805">Transcription regulation</keyword>
<keyword evidence="9" id="KW-1185">Reference proteome</keyword>
<dbReference type="InterPro" id="IPR036955">
    <property type="entry name" value="AP2/ERF_dom_sf"/>
</dbReference>
<dbReference type="Gene3D" id="3.10.450.50">
    <property type="match status" value="1"/>
</dbReference>
<dbReference type="InterPro" id="IPR016177">
    <property type="entry name" value="DNA-bd_dom_sf"/>
</dbReference>
<evidence type="ECO:0000256" key="3">
    <source>
        <dbReference type="ARBA" id="ARBA00023125"/>
    </source>
</evidence>
<keyword evidence="3" id="KW-0238">DNA-binding</keyword>
<dbReference type="InterPro" id="IPR001471">
    <property type="entry name" value="AP2/ERF_dom"/>
</dbReference>
<dbReference type="SMART" id="SM00380">
    <property type="entry name" value="AP2"/>
    <property type="match status" value="1"/>
</dbReference>
<dbReference type="GO" id="GO:0005634">
    <property type="term" value="C:nucleus"/>
    <property type="evidence" value="ECO:0007669"/>
    <property type="project" value="UniProtKB-SubCell"/>
</dbReference>
<name>A0AAN7JF96_9MYRT</name>
<dbReference type="InterPro" id="IPR032710">
    <property type="entry name" value="NTF2-like_dom_sf"/>
</dbReference>
<reference evidence="8 9" key="1">
    <citation type="journal article" date="2023" name="Hortic Res">
        <title>Pangenome of water caltrop reveals structural variations and asymmetric subgenome divergence after allopolyploidization.</title>
        <authorList>
            <person name="Zhang X."/>
            <person name="Chen Y."/>
            <person name="Wang L."/>
            <person name="Yuan Y."/>
            <person name="Fang M."/>
            <person name="Shi L."/>
            <person name="Lu R."/>
            <person name="Comes H.P."/>
            <person name="Ma Y."/>
            <person name="Chen Y."/>
            <person name="Huang G."/>
            <person name="Zhou Y."/>
            <person name="Zheng Z."/>
            <person name="Qiu Y."/>
        </authorList>
    </citation>
    <scope>NUCLEOTIDE SEQUENCE [LARGE SCALE GENOMIC DNA]</scope>
    <source>
        <tissue evidence="8">Roots</tissue>
    </source>
</reference>
<gene>
    <name evidence="8" type="ORF">SAY87_024657</name>
</gene>
<keyword evidence="6" id="KW-1133">Transmembrane helix</keyword>
<dbReference type="Proteomes" id="UP001345219">
    <property type="component" value="Chromosome 19"/>
</dbReference>
<evidence type="ECO:0000256" key="2">
    <source>
        <dbReference type="ARBA" id="ARBA00023015"/>
    </source>
</evidence>